<gene>
    <name evidence="3" type="ORF">FSB_LOCUS42054</name>
</gene>
<organism evidence="3">
    <name type="scientific">Fagus sylvatica</name>
    <name type="common">Beechnut</name>
    <dbReference type="NCBI Taxonomy" id="28930"/>
    <lineage>
        <taxon>Eukaryota</taxon>
        <taxon>Viridiplantae</taxon>
        <taxon>Streptophyta</taxon>
        <taxon>Embryophyta</taxon>
        <taxon>Tracheophyta</taxon>
        <taxon>Spermatophyta</taxon>
        <taxon>Magnoliopsida</taxon>
        <taxon>eudicotyledons</taxon>
        <taxon>Gunneridae</taxon>
        <taxon>Pentapetalae</taxon>
        <taxon>rosids</taxon>
        <taxon>fabids</taxon>
        <taxon>Fagales</taxon>
        <taxon>Fagaceae</taxon>
        <taxon>Fagus</taxon>
    </lineage>
</organism>
<sequence>MGWFLAIPPPPPQVTTLAHQPLTNNSPETTTQVSKSIPNPNPNTYPQPKHIHQPQPQHKQEHPKQPKPLTIDNKTFSISQVGGRNYPICILERKFGKLLGKIWIGSKDIEWLGIAIDNAINHGTTRNFFKHCRDGYKAVHVIQRSNRNGHFLEISEFHSGSRQGGVVGTCGHRNGVMDSRKGEESRAPRIPSSVPNFENHVTVAVNSALGDLVNNTLEYPEVNACVELRLNLILECEPGGNWTVSQAQLTQPNAQVPQKPNPQTSKVLKHPSGPVPPIKKLWRPKASPVVTPSPLLESNGAVDVDSTLETSSVLVSPSALTTIIPSEVNVASSSKSLTPEPSTDTWAMLLREGKRLFVLPMSLMPPIPLSTNPFFTLSSENLGLESVWSEKSVEFWADECAHTTSTLLDLSDLEVGGVLEEDGSWDNDAMWVEPLAVSYPVVEEGVEQVVQADGSGDHELPATLKGQQSEWVLEQLKEFGLILGASFNGFEDKIMELLINIEASSSSESKEGALHSRKGDKSRVPRELHNLISGVNYAGGSSGRNSTTSVRALMATVADYLHFHGTNPTWDVEFSRPVQDWELGVVDSFMGFLYFVPLRLGRLDSVHWNLSSHVIFEMANLLITYFSIALLPEIFGIWFVVFLVSLGLCLGEWWTFFSVGMAVWVVVRLAIFGK</sequence>
<dbReference type="AlphaFoldDB" id="A0A2N9HPJ4"/>
<evidence type="ECO:0000313" key="3">
    <source>
        <dbReference type="EMBL" id="SPD14172.1"/>
    </source>
</evidence>
<keyword evidence="2" id="KW-1133">Transmembrane helix</keyword>
<evidence type="ECO:0000256" key="2">
    <source>
        <dbReference type="SAM" id="Phobius"/>
    </source>
</evidence>
<feature type="compositionally biased region" description="Polar residues" evidence="1">
    <location>
        <begin position="252"/>
        <end position="266"/>
    </location>
</feature>
<feature type="compositionally biased region" description="Polar residues" evidence="1">
    <location>
        <begin position="14"/>
        <end position="38"/>
    </location>
</feature>
<reference evidence="3" key="1">
    <citation type="submission" date="2018-02" db="EMBL/GenBank/DDBJ databases">
        <authorList>
            <person name="Cohen D.B."/>
            <person name="Kent A.D."/>
        </authorList>
    </citation>
    <scope>NUCLEOTIDE SEQUENCE</scope>
</reference>
<keyword evidence="2" id="KW-0812">Transmembrane</keyword>
<protein>
    <submittedName>
        <fullName evidence="3">Uncharacterized protein</fullName>
    </submittedName>
</protein>
<dbReference type="EMBL" id="OIVN01003890">
    <property type="protein sequence ID" value="SPD14172.1"/>
    <property type="molecule type" value="Genomic_DNA"/>
</dbReference>
<proteinExistence type="predicted"/>
<accession>A0A2N9HPJ4</accession>
<feature type="region of interest" description="Disordered" evidence="1">
    <location>
        <begin position="1"/>
        <end position="72"/>
    </location>
</feature>
<feature type="region of interest" description="Disordered" evidence="1">
    <location>
        <begin position="252"/>
        <end position="277"/>
    </location>
</feature>
<evidence type="ECO:0000256" key="1">
    <source>
        <dbReference type="SAM" id="MobiDB-lite"/>
    </source>
</evidence>
<keyword evidence="2" id="KW-0472">Membrane</keyword>
<feature type="transmembrane region" description="Helical" evidence="2">
    <location>
        <begin position="621"/>
        <end position="647"/>
    </location>
</feature>
<feature type="transmembrane region" description="Helical" evidence="2">
    <location>
        <begin position="653"/>
        <end position="671"/>
    </location>
</feature>
<name>A0A2N9HPJ4_FAGSY</name>